<reference evidence="9 10" key="1">
    <citation type="journal article" date="2022" name="Int. J. Syst. Evol. Microbiol.">
        <title>Neobacillus kokaensis sp. nov., isolated from soil.</title>
        <authorList>
            <person name="Yuki K."/>
            <person name="Matsubara H."/>
            <person name="Yamaguchi S."/>
        </authorList>
    </citation>
    <scope>NUCLEOTIDE SEQUENCE [LARGE SCALE GENOMIC DNA]</scope>
    <source>
        <strain evidence="9 10">LOB 377</strain>
    </source>
</reference>
<organism evidence="9 10">
    <name type="scientific">Neobacillus kokaensis</name>
    <dbReference type="NCBI Taxonomy" id="2759023"/>
    <lineage>
        <taxon>Bacteria</taxon>
        <taxon>Bacillati</taxon>
        <taxon>Bacillota</taxon>
        <taxon>Bacilli</taxon>
        <taxon>Bacillales</taxon>
        <taxon>Bacillaceae</taxon>
        <taxon>Neobacillus</taxon>
    </lineage>
</organism>
<sequence>MNTIKKSKADRIFDVFNYSLMSLIVLAALYPLYIIVISSFSDPYAVNSGSVWLFPKGFTLEGYLRIFEYDKIWMGYRNSLFYAVIGTAINLSLTLTAGYALSRSDLVGRNMIMFFIVFTMFFGGGIIPSYLLVKELGMVNTIWSQVIPNAVSAFNIIIARTFFQTTIPKGLLEAAQVDGCSTTKFFLKIVLPLSVPIIAVIALFSAVAHWNSYFQALIYLRDENLFPLQIVLREILIMNEAQGDTMMLSSDSELKDYAEIMKYGAIIVASIPVLVLYPFIQKYFVKGVMIGSIKE</sequence>
<evidence type="ECO:0000256" key="1">
    <source>
        <dbReference type="ARBA" id="ARBA00004651"/>
    </source>
</evidence>
<comment type="subcellular location">
    <subcellularLocation>
        <location evidence="1 7">Cell membrane</location>
        <topology evidence="1 7">Multi-pass membrane protein</topology>
    </subcellularLocation>
</comment>
<keyword evidence="5 7" id="KW-1133">Transmembrane helix</keyword>
<dbReference type="Proteomes" id="UP000637074">
    <property type="component" value="Unassembled WGS sequence"/>
</dbReference>
<protein>
    <submittedName>
        <fullName evidence="9">Sugar ABC transporter permease</fullName>
    </submittedName>
</protein>
<evidence type="ECO:0000313" key="9">
    <source>
        <dbReference type="EMBL" id="GHH97899.1"/>
    </source>
</evidence>
<dbReference type="InterPro" id="IPR000515">
    <property type="entry name" value="MetI-like"/>
</dbReference>
<feature type="transmembrane region" description="Helical" evidence="7">
    <location>
        <begin position="80"/>
        <end position="101"/>
    </location>
</feature>
<dbReference type="Pfam" id="PF00528">
    <property type="entry name" value="BPD_transp_1"/>
    <property type="match status" value="1"/>
</dbReference>
<keyword evidence="2 7" id="KW-0813">Transport</keyword>
<dbReference type="PANTHER" id="PTHR43744:SF9">
    <property type="entry name" value="POLYGALACTURONAN_RHAMNOGALACTURONAN TRANSPORT SYSTEM PERMEASE PROTEIN YTCP"/>
    <property type="match status" value="1"/>
</dbReference>
<evidence type="ECO:0000256" key="5">
    <source>
        <dbReference type="ARBA" id="ARBA00022989"/>
    </source>
</evidence>
<name>A0ABQ3N000_9BACI</name>
<keyword evidence="10" id="KW-1185">Reference proteome</keyword>
<evidence type="ECO:0000259" key="8">
    <source>
        <dbReference type="PROSITE" id="PS50928"/>
    </source>
</evidence>
<comment type="similarity">
    <text evidence="7">Belongs to the binding-protein-dependent transport system permease family.</text>
</comment>
<evidence type="ECO:0000256" key="6">
    <source>
        <dbReference type="ARBA" id="ARBA00023136"/>
    </source>
</evidence>
<keyword evidence="6 7" id="KW-0472">Membrane</keyword>
<dbReference type="SUPFAM" id="SSF161098">
    <property type="entry name" value="MetI-like"/>
    <property type="match status" value="1"/>
</dbReference>
<proteinExistence type="inferred from homology"/>
<dbReference type="PROSITE" id="PS50928">
    <property type="entry name" value="ABC_TM1"/>
    <property type="match status" value="1"/>
</dbReference>
<gene>
    <name evidence="9" type="ORF">AM1BK_14420</name>
</gene>
<comment type="caution">
    <text evidence="9">The sequence shown here is derived from an EMBL/GenBank/DDBJ whole genome shotgun (WGS) entry which is preliminary data.</text>
</comment>
<evidence type="ECO:0000256" key="4">
    <source>
        <dbReference type="ARBA" id="ARBA00022692"/>
    </source>
</evidence>
<dbReference type="RefSeq" id="WP_223282610.1">
    <property type="nucleotide sequence ID" value="NZ_BNDS01000004.1"/>
</dbReference>
<dbReference type="PANTHER" id="PTHR43744">
    <property type="entry name" value="ABC TRANSPORTER PERMEASE PROTEIN MG189-RELATED-RELATED"/>
    <property type="match status" value="1"/>
</dbReference>
<feature type="transmembrane region" description="Helical" evidence="7">
    <location>
        <begin position="189"/>
        <end position="210"/>
    </location>
</feature>
<dbReference type="EMBL" id="BNDS01000004">
    <property type="protein sequence ID" value="GHH97899.1"/>
    <property type="molecule type" value="Genomic_DNA"/>
</dbReference>
<feature type="transmembrane region" description="Helical" evidence="7">
    <location>
        <begin position="113"/>
        <end position="133"/>
    </location>
</feature>
<dbReference type="CDD" id="cd06261">
    <property type="entry name" value="TM_PBP2"/>
    <property type="match status" value="1"/>
</dbReference>
<keyword evidence="4 7" id="KW-0812">Transmembrane</keyword>
<evidence type="ECO:0000256" key="3">
    <source>
        <dbReference type="ARBA" id="ARBA00022475"/>
    </source>
</evidence>
<evidence type="ECO:0000256" key="2">
    <source>
        <dbReference type="ARBA" id="ARBA00022448"/>
    </source>
</evidence>
<accession>A0ABQ3N000</accession>
<keyword evidence="3" id="KW-1003">Cell membrane</keyword>
<dbReference type="Gene3D" id="1.10.3720.10">
    <property type="entry name" value="MetI-like"/>
    <property type="match status" value="1"/>
</dbReference>
<feature type="transmembrane region" description="Helical" evidence="7">
    <location>
        <begin position="20"/>
        <end position="40"/>
    </location>
</feature>
<evidence type="ECO:0000313" key="10">
    <source>
        <dbReference type="Proteomes" id="UP000637074"/>
    </source>
</evidence>
<dbReference type="InterPro" id="IPR035906">
    <property type="entry name" value="MetI-like_sf"/>
</dbReference>
<feature type="domain" description="ABC transmembrane type-1" evidence="8">
    <location>
        <begin position="76"/>
        <end position="278"/>
    </location>
</feature>
<feature type="transmembrane region" description="Helical" evidence="7">
    <location>
        <begin position="260"/>
        <end position="280"/>
    </location>
</feature>
<evidence type="ECO:0000256" key="7">
    <source>
        <dbReference type="RuleBase" id="RU363032"/>
    </source>
</evidence>